<proteinExistence type="predicted"/>
<protein>
    <submittedName>
        <fullName evidence="3">Cysteine methyltransferase</fullName>
    </submittedName>
</protein>
<dbReference type="SUPFAM" id="SSF46767">
    <property type="entry name" value="Methylated DNA-protein cysteine methyltransferase, C-terminal domain"/>
    <property type="match status" value="1"/>
</dbReference>
<dbReference type="Proteomes" id="UP000037747">
    <property type="component" value="Unassembled WGS sequence"/>
</dbReference>
<gene>
    <name evidence="3" type="ORF">AMR74_06500</name>
</gene>
<dbReference type="Gene3D" id="1.10.10.10">
    <property type="entry name" value="Winged helix-like DNA-binding domain superfamily/Winged helix DNA-binding domain"/>
    <property type="match status" value="1"/>
</dbReference>
<dbReference type="GO" id="GO:0032259">
    <property type="term" value="P:methylation"/>
    <property type="evidence" value="ECO:0007669"/>
    <property type="project" value="UniProtKB-KW"/>
</dbReference>
<evidence type="ECO:0000259" key="2">
    <source>
        <dbReference type="Pfam" id="PF01035"/>
    </source>
</evidence>
<dbReference type="GO" id="GO:0006281">
    <property type="term" value="P:DNA repair"/>
    <property type="evidence" value="ECO:0007669"/>
    <property type="project" value="InterPro"/>
</dbReference>
<keyword evidence="1" id="KW-0227">DNA damage</keyword>
<dbReference type="EMBL" id="LIST01000002">
    <property type="protein sequence ID" value="KOX97071.1"/>
    <property type="molecule type" value="Genomic_DNA"/>
</dbReference>
<feature type="domain" description="Methylated-DNA-[protein]-cysteine S-methyltransferase DNA binding" evidence="2">
    <location>
        <begin position="77"/>
        <end position="135"/>
    </location>
</feature>
<dbReference type="GO" id="GO:0008168">
    <property type="term" value="F:methyltransferase activity"/>
    <property type="evidence" value="ECO:0007669"/>
    <property type="project" value="UniProtKB-KW"/>
</dbReference>
<keyword evidence="3" id="KW-0808">Transferase</keyword>
<reference evidence="3 4" key="1">
    <citation type="submission" date="2015-08" db="EMBL/GenBank/DDBJ databases">
        <title>Genomes of Isolates from Cabo Rojo, PR.</title>
        <authorList>
            <person name="Sanchez-Nieves R.L."/>
            <person name="Montalvo-Rodriguez R."/>
        </authorList>
    </citation>
    <scope>NUCLEOTIDE SEQUENCE [LARGE SCALE GENOMIC DNA]</scope>
    <source>
        <strain evidence="3 4">5</strain>
    </source>
</reference>
<dbReference type="OrthoDB" id="372118at2157"/>
<evidence type="ECO:0000313" key="4">
    <source>
        <dbReference type="Proteomes" id="UP000037747"/>
    </source>
</evidence>
<dbReference type="InterPro" id="IPR036217">
    <property type="entry name" value="MethylDNA_cys_MeTrfase_DNAb"/>
</dbReference>
<keyword evidence="3" id="KW-0489">Methyltransferase</keyword>
<dbReference type="RefSeq" id="WP_053771245.1">
    <property type="nucleotide sequence ID" value="NZ_LIST01000002.1"/>
</dbReference>
<evidence type="ECO:0000256" key="1">
    <source>
        <dbReference type="ARBA" id="ARBA00022763"/>
    </source>
</evidence>
<organism evidence="3 4">
    <name type="scientific">Halorubrum tropicale</name>
    <dbReference type="NCBI Taxonomy" id="1765655"/>
    <lineage>
        <taxon>Archaea</taxon>
        <taxon>Methanobacteriati</taxon>
        <taxon>Methanobacteriota</taxon>
        <taxon>Stenosarchaea group</taxon>
        <taxon>Halobacteria</taxon>
        <taxon>Halobacteriales</taxon>
        <taxon>Haloferacaceae</taxon>
        <taxon>Halorubrum</taxon>
    </lineage>
</organism>
<accession>A0A0M9ATA0</accession>
<dbReference type="Pfam" id="PF01035">
    <property type="entry name" value="DNA_binding_1"/>
    <property type="match status" value="1"/>
</dbReference>
<name>A0A0M9ATA0_9EURY</name>
<keyword evidence="4" id="KW-1185">Reference proteome</keyword>
<evidence type="ECO:0000313" key="3">
    <source>
        <dbReference type="EMBL" id="KOX97071.1"/>
    </source>
</evidence>
<dbReference type="STRING" id="1765655.AMR74_06500"/>
<dbReference type="InterPro" id="IPR036388">
    <property type="entry name" value="WH-like_DNA-bd_sf"/>
</dbReference>
<comment type="caution">
    <text evidence="3">The sequence shown here is derived from an EMBL/GenBank/DDBJ whole genome shotgun (WGS) entry which is preliminary data.</text>
</comment>
<dbReference type="InterPro" id="IPR014048">
    <property type="entry name" value="MethylDNA_cys_MeTrfase_DNA-bd"/>
</dbReference>
<sequence length="154" mass="16407">MSMAGTSGVFAREFDQIGRTVQVGFAGGRVISVSFPAEPPGDADGDHDLLDRIGAYLGGERDEFTEVALGLTVPTDQREALEALRNVPYGEEVSVSRLARLAGFDPDDADDVATVRGALNDNPVPVFLPDHRVSGGPYATPGEIRRALRRVEGL</sequence>
<dbReference type="PATRIC" id="fig|1705389.3.peg.3274"/>
<dbReference type="AlphaFoldDB" id="A0A0M9ATA0"/>